<proteinExistence type="predicted"/>
<name>A0A0D1Y553_9EURO</name>
<sequence>MSRVQRPVQRDGKKMTVIAQRSPNAMQSNSLCHFQGPEISSTFHTQLLGQHYDSRQTITGRFIQGIGTLQKQILQESPESSTSELILRHIHFYYQWYPSKPQAIYHHTLSLSQVFDVIDEGLNLFVAGNPGAFSKFQEACNGAETLFRHQPFQIIVQFSACFSQLKWSNYPDFREALMRYLARMAIGVLGQNHYLPKILKLIPREHTSAGLSSRVIRITTDTTFSQFQGSSTDLLNCMPHLRLLVGRMHRDTGEESTLLRNLSQDVLITNLLGHDTPKDVSLLYKLGYLRLSQNRLDEAEELLTESLALAGQSPDASGARISKVYMLTLSCLGVLFGRRGDLITQTRYYRLALEWSTSVVPNEALNGEDKRRRMKWLDDIVRYHTLNGEELEVQSLREQYYDL</sequence>
<dbReference type="EMBL" id="KN847501">
    <property type="protein sequence ID" value="KIW10036.1"/>
    <property type="molecule type" value="Genomic_DNA"/>
</dbReference>
<gene>
    <name evidence="1" type="ORF">PV08_11812</name>
</gene>
<keyword evidence="2" id="KW-1185">Reference proteome</keyword>
<dbReference type="InterPro" id="IPR011990">
    <property type="entry name" value="TPR-like_helical_dom_sf"/>
</dbReference>
<evidence type="ECO:0008006" key="3">
    <source>
        <dbReference type="Google" id="ProtNLM"/>
    </source>
</evidence>
<dbReference type="AlphaFoldDB" id="A0A0D1Y553"/>
<dbReference type="GeneID" id="27338895"/>
<evidence type="ECO:0000313" key="1">
    <source>
        <dbReference type="EMBL" id="KIW10036.1"/>
    </source>
</evidence>
<dbReference type="Gene3D" id="1.25.40.10">
    <property type="entry name" value="Tetratricopeptide repeat domain"/>
    <property type="match status" value="1"/>
</dbReference>
<accession>A0A0D1Y553</accession>
<evidence type="ECO:0000313" key="2">
    <source>
        <dbReference type="Proteomes" id="UP000053328"/>
    </source>
</evidence>
<dbReference type="Proteomes" id="UP000053328">
    <property type="component" value="Unassembled WGS sequence"/>
</dbReference>
<dbReference type="HOGENOM" id="CLU_553250_0_0_1"/>
<dbReference type="STRING" id="91928.A0A0D1Y553"/>
<dbReference type="VEuPathDB" id="FungiDB:PV08_11812"/>
<dbReference type="RefSeq" id="XP_016230252.1">
    <property type="nucleotide sequence ID" value="XM_016386120.1"/>
</dbReference>
<dbReference type="OrthoDB" id="4159530at2759"/>
<dbReference type="SUPFAM" id="SSF48452">
    <property type="entry name" value="TPR-like"/>
    <property type="match status" value="1"/>
</dbReference>
<organism evidence="1 2">
    <name type="scientific">Exophiala spinifera</name>
    <dbReference type="NCBI Taxonomy" id="91928"/>
    <lineage>
        <taxon>Eukaryota</taxon>
        <taxon>Fungi</taxon>
        <taxon>Dikarya</taxon>
        <taxon>Ascomycota</taxon>
        <taxon>Pezizomycotina</taxon>
        <taxon>Eurotiomycetes</taxon>
        <taxon>Chaetothyriomycetidae</taxon>
        <taxon>Chaetothyriales</taxon>
        <taxon>Herpotrichiellaceae</taxon>
        <taxon>Exophiala</taxon>
    </lineage>
</organism>
<reference evidence="1 2" key="1">
    <citation type="submission" date="2015-01" db="EMBL/GenBank/DDBJ databases">
        <title>The Genome Sequence of Exophiala spinifera CBS89968.</title>
        <authorList>
            <consortium name="The Broad Institute Genomics Platform"/>
            <person name="Cuomo C."/>
            <person name="de Hoog S."/>
            <person name="Gorbushina A."/>
            <person name="Stielow B."/>
            <person name="Teixiera M."/>
            <person name="Abouelleil A."/>
            <person name="Chapman S.B."/>
            <person name="Priest M."/>
            <person name="Young S.K."/>
            <person name="Wortman J."/>
            <person name="Nusbaum C."/>
            <person name="Birren B."/>
        </authorList>
    </citation>
    <scope>NUCLEOTIDE SEQUENCE [LARGE SCALE GENOMIC DNA]</scope>
    <source>
        <strain evidence="1 2">CBS 89968</strain>
    </source>
</reference>
<protein>
    <recommendedName>
        <fullName evidence="3">MalT-like TPR region domain-containing protein</fullName>
    </recommendedName>
</protein>